<protein>
    <recommendedName>
        <fullName evidence="2">SWIM-type domain-containing protein</fullName>
    </recommendedName>
</protein>
<dbReference type="Pfam" id="PF04434">
    <property type="entry name" value="SWIM"/>
    <property type="match status" value="1"/>
</dbReference>
<proteinExistence type="predicted"/>
<accession>A0A379LTX5</accession>
<reference evidence="3 4" key="1">
    <citation type="submission" date="2018-06" db="EMBL/GenBank/DDBJ databases">
        <authorList>
            <consortium name="Pathogen Informatics"/>
            <person name="Doyle S."/>
        </authorList>
    </citation>
    <scope>NUCLEOTIDE SEQUENCE [LARGE SCALE GENOMIC DNA]</scope>
    <source>
        <strain evidence="3 4">NCTC13296</strain>
    </source>
</reference>
<sequence>MARGDVRRYGTARRIDGGIEARTKRGAIGRSWWSKELISVMEELAEKGRLTRGRAYARAGQVISMRLEPGAAVGDVQGSRLTPFTSVVRVRTLDEDAVRELVTLVRSSPGMLARLAAGILPEELGSSLLPRRAGELDFECTCPDDGWPCKHAAAVGYLLAEHVDDQPLAVLTLRGVDLATLIGGIDEAEPDDDAAAVQDFYGDDTELPDLPAERFRPALEDLDPMLLRRALRAGGTDEAVVIRGITDLGDLYRRMR</sequence>
<keyword evidence="1" id="KW-0862">Zinc</keyword>
<organism evidence="3 4">
    <name type="scientific">Rhodococcus gordoniae</name>
    <dbReference type="NCBI Taxonomy" id="223392"/>
    <lineage>
        <taxon>Bacteria</taxon>
        <taxon>Bacillati</taxon>
        <taxon>Actinomycetota</taxon>
        <taxon>Actinomycetes</taxon>
        <taxon>Mycobacteriales</taxon>
        <taxon>Nocardiaceae</taxon>
        <taxon>Rhodococcus</taxon>
    </lineage>
</organism>
<dbReference type="OrthoDB" id="188274at2"/>
<dbReference type="GO" id="GO:0008270">
    <property type="term" value="F:zinc ion binding"/>
    <property type="evidence" value="ECO:0007669"/>
    <property type="project" value="UniProtKB-KW"/>
</dbReference>
<dbReference type="RefSeq" id="WP_064063613.1">
    <property type="nucleotide sequence ID" value="NZ_CP101467.1"/>
</dbReference>
<evidence type="ECO:0000313" key="4">
    <source>
        <dbReference type="Proteomes" id="UP000254569"/>
    </source>
</evidence>
<dbReference type="PANTHER" id="PTHR38133">
    <property type="entry name" value="SLR1429 PROTEIN"/>
    <property type="match status" value="1"/>
</dbReference>
<dbReference type="AlphaFoldDB" id="A0A379LTX5"/>
<keyword evidence="1" id="KW-0863">Zinc-finger</keyword>
<dbReference type="EMBL" id="UGVI01000001">
    <property type="protein sequence ID" value="SUE13372.1"/>
    <property type="molecule type" value="Genomic_DNA"/>
</dbReference>
<dbReference type="InterPro" id="IPR007527">
    <property type="entry name" value="Znf_SWIM"/>
</dbReference>
<dbReference type="PROSITE" id="PS50966">
    <property type="entry name" value="ZF_SWIM"/>
    <property type="match status" value="1"/>
</dbReference>
<gene>
    <name evidence="3" type="ORF">NCTC13296_00180</name>
</gene>
<dbReference type="Proteomes" id="UP000254569">
    <property type="component" value="Unassembled WGS sequence"/>
</dbReference>
<evidence type="ECO:0000313" key="3">
    <source>
        <dbReference type="EMBL" id="SUE13372.1"/>
    </source>
</evidence>
<keyword evidence="1" id="KW-0479">Metal-binding</keyword>
<evidence type="ECO:0000259" key="2">
    <source>
        <dbReference type="PROSITE" id="PS50966"/>
    </source>
</evidence>
<evidence type="ECO:0000256" key="1">
    <source>
        <dbReference type="PROSITE-ProRule" id="PRU00325"/>
    </source>
</evidence>
<name>A0A379LTX5_9NOCA</name>
<dbReference type="PANTHER" id="PTHR38133:SF1">
    <property type="entry name" value="SLR1429 PROTEIN"/>
    <property type="match status" value="1"/>
</dbReference>
<keyword evidence="4" id="KW-1185">Reference proteome</keyword>
<feature type="domain" description="SWIM-type" evidence="2">
    <location>
        <begin position="125"/>
        <end position="160"/>
    </location>
</feature>